<dbReference type="SUPFAM" id="SSF52540">
    <property type="entry name" value="P-loop containing nucleoside triphosphate hydrolases"/>
    <property type="match status" value="2"/>
</dbReference>
<feature type="compositionally biased region" description="Basic and acidic residues" evidence="1">
    <location>
        <begin position="9"/>
        <end position="21"/>
    </location>
</feature>
<keyword evidence="3" id="KW-0067">ATP-binding</keyword>
<dbReference type="Gene3D" id="3.40.50.300">
    <property type="entry name" value="P-loop containing nucleotide triphosphate hydrolases"/>
    <property type="match status" value="2"/>
</dbReference>
<dbReference type="GO" id="GO:0003677">
    <property type="term" value="F:DNA binding"/>
    <property type="evidence" value="ECO:0007669"/>
    <property type="project" value="InterPro"/>
</dbReference>
<dbReference type="EMBL" id="JACCBG010000001">
    <property type="protein sequence ID" value="NYD42721.1"/>
    <property type="molecule type" value="Genomic_DNA"/>
</dbReference>
<evidence type="ECO:0000259" key="2">
    <source>
        <dbReference type="PROSITE" id="PS51192"/>
    </source>
</evidence>
<name>A0A7Y9E8B7_9ACTN</name>
<dbReference type="PANTHER" id="PTHR47396">
    <property type="entry name" value="TYPE I RESTRICTION ENZYME ECOKI R PROTEIN"/>
    <property type="match status" value="1"/>
</dbReference>
<keyword evidence="4" id="KW-1185">Reference proteome</keyword>
<keyword evidence="3" id="KW-0547">Nucleotide-binding</keyword>
<keyword evidence="3" id="KW-0347">Helicase</keyword>
<dbReference type="RefSeq" id="WP_425490514.1">
    <property type="nucleotide sequence ID" value="NZ_JACCBG010000001.1"/>
</dbReference>
<dbReference type="GO" id="GO:0004386">
    <property type="term" value="F:helicase activity"/>
    <property type="evidence" value="ECO:0007669"/>
    <property type="project" value="UniProtKB-KW"/>
</dbReference>
<feature type="compositionally biased region" description="Basic and acidic residues" evidence="1">
    <location>
        <begin position="517"/>
        <end position="544"/>
    </location>
</feature>
<feature type="region of interest" description="Disordered" evidence="1">
    <location>
        <begin position="1"/>
        <end position="23"/>
    </location>
</feature>
<gene>
    <name evidence="3" type="ORF">BJZ21_002804</name>
</gene>
<dbReference type="GO" id="GO:0016787">
    <property type="term" value="F:hydrolase activity"/>
    <property type="evidence" value="ECO:0007669"/>
    <property type="project" value="InterPro"/>
</dbReference>
<dbReference type="PROSITE" id="PS51192">
    <property type="entry name" value="HELICASE_ATP_BIND_1"/>
    <property type="match status" value="1"/>
</dbReference>
<dbReference type="InterPro" id="IPR014001">
    <property type="entry name" value="Helicase_ATP-bd"/>
</dbReference>
<dbReference type="Pfam" id="PF04851">
    <property type="entry name" value="ResIII"/>
    <property type="match status" value="1"/>
</dbReference>
<dbReference type="AlphaFoldDB" id="A0A7Y9E8B7"/>
<feature type="region of interest" description="Disordered" evidence="1">
    <location>
        <begin position="517"/>
        <end position="548"/>
    </location>
</feature>
<protein>
    <submittedName>
        <fullName evidence="3">Superfamily II DNA or RNA helicase</fullName>
    </submittedName>
</protein>
<dbReference type="InterPro" id="IPR006935">
    <property type="entry name" value="Helicase/UvrB_N"/>
</dbReference>
<dbReference type="GO" id="GO:0005829">
    <property type="term" value="C:cytosol"/>
    <property type="evidence" value="ECO:0007669"/>
    <property type="project" value="TreeGrafter"/>
</dbReference>
<feature type="domain" description="Helicase ATP-binding" evidence="2">
    <location>
        <begin position="53"/>
        <end position="212"/>
    </location>
</feature>
<dbReference type="PANTHER" id="PTHR47396:SF2">
    <property type="entry name" value="HELICASE ATP-BINDING DOMAIN-CONTAINING PROTEIN"/>
    <property type="match status" value="1"/>
</dbReference>
<keyword evidence="3" id="KW-0378">Hydrolase</keyword>
<proteinExistence type="predicted"/>
<dbReference type="GO" id="GO:0005524">
    <property type="term" value="F:ATP binding"/>
    <property type="evidence" value="ECO:0007669"/>
    <property type="project" value="InterPro"/>
</dbReference>
<dbReference type="Proteomes" id="UP000535511">
    <property type="component" value="Unassembled WGS sequence"/>
</dbReference>
<dbReference type="SMART" id="SM00487">
    <property type="entry name" value="DEXDc"/>
    <property type="match status" value="1"/>
</dbReference>
<comment type="caution">
    <text evidence="3">The sequence shown here is derived from an EMBL/GenBank/DDBJ whole genome shotgun (WGS) entry which is preliminary data.</text>
</comment>
<evidence type="ECO:0000313" key="3">
    <source>
        <dbReference type="EMBL" id="NYD42721.1"/>
    </source>
</evidence>
<evidence type="ECO:0000256" key="1">
    <source>
        <dbReference type="SAM" id="MobiDB-lite"/>
    </source>
</evidence>
<evidence type="ECO:0000313" key="4">
    <source>
        <dbReference type="Proteomes" id="UP000535511"/>
    </source>
</evidence>
<dbReference type="InterPro" id="IPR027417">
    <property type="entry name" value="P-loop_NTPase"/>
</dbReference>
<accession>A0A7Y9E8B7</accession>
<organism evidence="3 4">
    <name type="scientific">Nocardioides panaciterrulae</name>
    <dbReference type="NCBI Taxonomy" id="661492"/>
    <lineage>
        <taxon>Bacteria</taxon>
        <taxon>Bacillati</taxon>
        <taxon>Actinomycetota</taxon>
        <taxon>Actinomycetes</taxon>
        <taxon>Propionibacteriales</taxon>
        <taxon>Nocardioidaceae</taxon>
        <taxon>Nocardioides</taxon>
    </lineage>
</organism>
<sequence length="617" mass="66887">MTGRPAQDPARHDPTDSRLDLDIDPALPPAYPDRAAWGTAPSLRAWQTAAMHKYFADLPRDFLAVATPGAGKTTFALTVAAELLGRRLIDRVTIVAPTEHLKVQWADAAARAGIPVDPTYSAGKGRTSQDYVGIAVTYAGVAVNPLAMRIRTERFKTLVILDEVHHAGDALSWGDGVREAFEPAARRLALTGTPFRSDINPIPFVTYAPGEDGIPRSVADYAYGYAHALADHVVRPVLFMAYSGEMQWRTRAGDEIAARLGEPLTKDMTAQALRTALDPKGSWMPSVLAAADKRLSEVRRHVPDAGGLVIASDQESARAYAKLLREIAGEAPTVVLSDEKASSKKIAAFGENTDRWMVAVRMVSEGVDVPRLAVGVYATTYSTPLFFAQAVGRFVRARKRGETASVFLPSVPNLLGHASEMEVQRDHVLGRKVTDEGDIFAAEDALMAQANASEQASAELELSFEALGSQATFDRVLYDGGEFGHSGEVHVGSEEEMDFLGIPGLLEPDQVRELLHSRQSERARKQKRDAADRAGRDDAGDRGDSVAQVSTHEQLAVLRRELNGLVAAWHHRTGQAHGITHAALRKECGGPAAAVATAEQLHARIDRIREWAMRKSS</sequence>
<dbReference type="InterPro" id="IPR050742">
    <property type="entry name" value="Helicase_Restrict-Modif_Enz"/>
</dbReference>
<reference evidence="3 4" key="1">
    <citation type="submission" date="2020-07" db="EMBL/GenBank/DDBJ databases">
        <title>Sequencing the genomes of 1000 actinobacteria strains.</title>
        <authorList>
            <person name="Klenk H.-P."/>
        </authorList>
    </citation>
    <scope>NUCLEOTIDE SEQUENCE [LARGE SCALE GENOMIC DNA]</scope>
    <source>
        <strain evidence="3 4">DSM 21350</strain>
    </source>
</reference>